<reference evidence="1 2" key="1">
    <citation type="submission" date="2019-11" db="EMBL/GenBank/DDBJ databases">
        <title>Whole genome sequence of Oryza granulata.</title>
        <authorList>
            <person name="Li W."/>
        </authorList>
    </citation>
    <scope>NUCLEOTIDE SEQUENCE [LARGE SCALE GENOMIC DNA]</scope>
    <source>
        <strain evidence="2">cv. Menghai</strain>
        <tissue evidence="1">Leaf</tissue>
    </source>
</reference>
<accession>A0A6G1E1A3</accession>
<keyword evidence="2" id="KW-1185">Reference proteome</keyword>
<evidence type="ECO:0000313" key="2">
    <source>
        <dbReference type="Proteomes" id="UP000479710"/>
    </source>
</evidence>
<name>A0A6G1E1A3_9ORYZ</name>
<organism evidence="1 2">
    <name type="scientific">Oryza meyeriana var. granulata</name>
    <dbReference type="NCBI Taxonomy" id="110450"/>
    <lineage>
        <taxon>Eukaryota</taxon>
        <taxon>Viridiplantae</taxon>
        <taxon>Streptophyta</taxon>
        <taxon>Embryophyta</taxon>
        <taxon>Tracheophyta</taxon>
        <taxon>Spermatophyta</taxon>
        <taxon>Magnoliopsida</taxon>
        <taxon>Liliopsida</taxon>
        <taxon>Poales</taxon>
        <taxon>Poaceae</taxon>
        <taxon>BOP clade</taxon>
        <taxon>Oryzoideae</taxon>
        <taxon>Oryzeae</taxon>
        <taxon>Oryzinae</taxon>
        <taxon>Oryza</taxon>
        <taxon>Oryza meyeriana</taxon>
    </lineage>
</organism>
<comment type="caution">
    <text evidence="1">The sequence shown here is derived from an EMBL/GenBank/DDBJ whole genome shotgun (WGS) entry which is preliminary data.</text>
</comment>
<dbReference type="AlphaFoldDB" id="A0A6G1E1A3"/>
<gene>
    <name evidence="1" type="ORF">E2562_021213</name>
</gene>
<protein>
    <submittedName>
        <fullName evidence="1">Uncharacterized protein</fullName>
    </submittedName>
</protein>
<dbReference type="EMBL" id="SPHZ02000005">
    <property type="protein sequence ID" value="KAF0917713.1"/>
    <property type="molecule type" value="Genomic_DNA"/>
</dbReference>
<evidence type="ECO:0000313" key="1">
    <source>
        <dbReference type="EMBL" id="KAF0917713.1"/>
    </source>
</evidence>
<sequence length="75" mass="8438">MATVIRALLGCYGCGENRLLAAWCSSWLRRSHSPSSPYIYNDRWLGSVKPAHCNCRAEEEEEKVQGLEPAARRVS</sequence>
<proteinExistence type="predicted"/>
<dbReference type="Proteomes" id="UP000479710">
    <property type="component" value="Unassembled WGS sequence"/>
</dbReference>